<organism evidence="1 2">
    <name type="scientific">Candidatus Desulfatifera sulfidica</name>
    <dbReference type="NCBI Taxonomy" id="2841691"/>
    <lineage>
        <taxon>Bacteria</taxon>
        <taxon>Pseudomonadati</taxon>
        <taxon>Thermodesulfobacteriota</taxon>
        <taxon>Desulfobulbia</taxon>
        <taxon>Desulfobulbales</taxon>
        <taxon>Desulfobulbaceae</taxon>
        <taxon>Candidatus Desulfatifera</taxon>
    </lineage>
</organism>
<protein>
    <submittedName>
        <fullName evidence="1">Uncharacterized protein</fullName>
    </submittedName>
</protein>
<dbReference type="AlphaFoldDB" id="A0A8J6N7J0"/>
<accession>A0A8J6N7J0</accession>
<proteinExistence type="predicted"/>
<evidence type="ECO:0000313" key="1">
    <source>
        <dbReference type="EMBL" id="MBC8209343.1"/>
    </source>
</evidence>
<name>A0A8J6N7J0_9BACT</name>
<evidence type="ECO:0000313" key="2">
    <source>
        <dbReference type="Proteomes" id="UP000599024"/>
    </source>
</evidence>
<sequence>MAEIIPQDILRDLEKAAFLHQRATSDYKKCLEFNKLMSDLLGRLEDSGCDRMADKVMTILLECNPKEGTSCDKATHIGKKMKKFEGIK</sequence>
<dbReference type="Proteomes" id="UP000599024">
    <property type="component" value="Unassembled WGS sequence"/>
</dbReference>
<dbReference type="EMBL" id="JACNLK010000092">
    <property type="protein sequence ID" value="MBC8209343.1"/>
    <property type="molecule type" value="Genomic_DNA"/>
</dbReference>
<comment type="caution">
    <text evidence="1">The sequence shown here is derived from an EMBL/GenBank/DDBJ whole genome shotgun (WGS) entry which is preliminary data.</text>
</comment>
<gene>
    <name evidence="1" type="ORF">H8E79_09295</name>
</gene>
<reference evidence="1 2" key="1">
    <citation type="submission" date="2020-08" db="EMBL/GenBank/DDBJ databases">
        <title>Bridging the membrane lipid divide: bacteria of the FCB group superphylum have the potential to synthesize archaeal ether lipids.</title>
        <authorList>
            <person name="Villanueva L."/>
            <person name="Von Meijenfeldt F.A.B."/>
            <person name="Westbye A.B."/>
            <person name="Yadav S."/>
            <person name="Hopmans E.C."/>
            <person name="Dutilh B.E."/>
            <person name="Sinninghe Damste J.S."/>
        </authorList>
    </citation>
    <scope>NUCLEOTIDE SEQUENCE [LARGE SCALE GENOMIC DNA]</scope>
    <source>
        <strain evidence="1">NIOZ-UU81</strain>
    </source>
</reference>